<evidence type="ECO:0000313" key="6">
    <source>
        <dbReference type="Proteomes" id="UP000500755"/>
    </source>
</evidence>
<dbReference type="RefSeq" id="WP_059401518.1">
    <property type="nucleotide sequence ID" value="NZ_AP024172.1"/>
</dbReference>
<accession>A0A3R7EZU8</accession>
<sequence length="108" mass="11401">MKKLLPLLAAAGLAFSFAARAADAPAAGASAPPKAPTAQQSKMKTCNAEAGDRKGDERKAFMKQCLSANKQATQQDKMKTCNADAKTKKLQGDARKAFMKECLSNKPA</sequence>
<feature type="compositionally biased region" description="Low complexity" evidence="1">
    <location>
        <begin position="25"/>
        <end position="38"/>
    </location>
</feature>
<proteinExistence type="predicted"/>
<evidence type="ECO:0000313" key="4">
    <source>
        <dbReference type="EMBL" id="RKJ97192.1"/>
    </source>
</evidence>
<evidence type="ECO:0000256" key="1">
    <source>
        <dbReference type="SAM" id="MobiDB-lite"/>
    </source>
</evidence>
<evidence type="ECO:0000313" key="3">
    <source>
        <dbReference type="EMBL" id="QKD45892.1"/>
    </source>
</evidence>
<name>A0A3R7EZU8_9BURK</name>
<feature type="region of interest" description="Disordered" evidence="1">
    <location>
        <begin position="25"/>
        <end position="54"/>
    </location>
</feature>
<dbReference type="Pfam" id="PF07769">
    <property type="entry name" value="PsiF_repeat"/>
    <property type="match status" value="2"/>
</dbReference>
<protein>
    <submittedName>
        <fullName evidence="4">Phosphate starvation-inducible protein PsiF</fullName>
    </submittedName>
</protein>
<evidence type="ECO:0000256" key="2">
    <source>
        <dbReference type="SAM" id="SignalP"/>
    </source>
</evidence>
<dbReference type="AlphaFoldDB" id="A0A3R7EZU8"/>
<dbReference type="InterPro" id="IPR011690">
    <property type="entry name" value="P_starv_induced_PsiF"/>
</dbReference>
<keyword evidence="2" id="KW-0732">Signal</keyword>
<reference evidence="4 5" key="1">
    <citation type="submission" date="2018-09" db="EMBL/GenBank/DDBJ databases">
        <title>Genome comparison of Alicycliphilus sp. BQ1, a polyurethanolytic bacterium, with its closest phylogenetic relatives Alicycliphilus denitrificans BC and K601, unable to attack polyurethane.</title>
        <authorList>
            <person name="Loza-Tavera H."/>
            <person name="Lozano L."/>
            <person name="Cevallos M."/>
            <person name="Maya-Lucas O."/>
            <person name="Garcia-Mena J."/>
            <person name="Hernandez J."/>
        </authorList>
    </citation>
    <scope>NUCLEOTIDE SEQUENCE [LARGE SCALE GENOMIC DNA]</scope>
    <source>
        <strain evidence="4 5">BQ1</strain>
    </source>
</reference>
<feature type="chain" id="PRO_5036092181" evidence="2">
    <location>
        <begin position="22"/>
        <end position="108"/>
    </location>
</feature>
<reference evidence="3 6" key="2">
    <citation type="submission" date="2020-05" db="EMBL/GenBank/DDBJ databases">
        <title>Complete genome sequence of Alicycliphilus denitrificans DP3.</title>
        <authorList>
            <person name="Chen X."/>
        </authorList>
    </citation>
    <scope>NUCLEOTIDE SEQUENCE [LARGE SCALE GENOMIC DNA]</scope>
    <source>
        <strain evidence="3 6">DP3</strain>
    </source>
</reference>
<organism evidence="4 5">
    <name type="scientific">Alicycliphilus denitrificans</name>
    <dbReference type="NCBI Taxonomy" id="179636"/>
    <lineage>
        <taxon>Bacteria</taxon>
        <taxon>Pseudomonadati</taxon>
        <taxon>Pseudomonadota</taxon>
        <taxon>Betaproteobacteria</taxon>
        <taxon>Burkholderiales</taxon>
        <taxon>Comamonadaceae</taxon>
        <taxon>Alicycliphilus</taxon>
    </lineage>
</organism>
<dbReference type="EMBL" id="CP051298">
    <property type="protein sequence ID" value="QKD45892.1"/>
    <property type="molecule type" value="Genomic_DNA"/>
</dbReference>
<evidence type="ECO:0000313" key="5">
    <source>
        <dbReference type="Proteomes" id="UP000216225"/>
    </source>
</evidence>
<feature type="signal peptide" evidence="2">
    <location>
        <begin position="1"/>
        <end position="21"/>
    </location>
</feature>
<dbReference type="Proteomes" id="UP000216225">
    <property type="component" value="Unassembled WGS sequence"/>
</dbReference>
<dbReference type="Proteomes" id="UP000500755">
    <property type="component" value="Chromosome"/>
</dbReference>
<gene>
    <name evidence="4" type="ORF">CE154_014515</name>
    <name evidence="3" type="ORF">HF896_20775</name>
</gene>
<dbReference type="EMBL" id="NKDB02000002">
    <property type="protein sequence ID" value="RKJ97192.1"/>
    <property type="molecule type" value="Genomic_DNA"/>
</dbReference>